<dbReference type="InterPro" id="IPR029058">
    <property type="entry name" value="AB_hydrolase_fold"/>
</dbReference>
<feature type="domain" description="Serine hydrolase" evidence="1">
    <location>
        <begin position="124"/>
        <end position="212"/>
    </location>
</feature>
<organism evidence="2 3">
    <name type="scientific">Araneus ventricosus</name>
    <name type="common">Orbweaver spider</name>
    <name type="synonym">Epeira ventricosa</name>
    <dbReference type="NCBI Taxonomy" id="182803"/>
    <lineage>
        <taxon>Eukaryota</taxon>
        <taxon>Metazoa</taxon>
        <taxon>Ecdysozoa</taxon>
        <taxon>Arthropoda</taxon>
        <taxon>Chelicerata</taxon>
        <taxon>Arachnida</taxon>
        <taxon>Araneae</taxon>
        <taxon>Araneomorphae</taxon>
        <taxon>Entelegynae</taxon>
        <taxon>Araneoidea</taxon>
        <taxon>Araneidae</taxon>
        <taxon>Araneus</taxon>
    </lineage>
</organism>
<proteinExistence type="predicted"/>
<dbReference type="InterPro" id="IPR005645">
    <property type="entry name" value="FSH-like_dom"/>
</dbReference>
<dbReference type="Proteomes" id="UP000499080">
    <property type="component" value="Unassembled WGS sequence"/>
</dbReference>
<comment type="caution">
    <text evidence="2">The sequence shown here is derived from an EMBL/GenBank/DDBJ whole genome shotgun (WGS) entry which is preliminary data.</text>
</comment>
<name>A0A4Y2TNW8_ARAVE</name>
<protein>
    <recommendedName>
        <fullName evidence="1">Serine hydrolase domain-containing protein</fullName>
    </recommendedName>
</protein>
<gene>
    <name evidence="2" type="ORF">AVEN_10366_1</name>
</gene>
<dbReference type="AlphaFoldDB" id="A0A4Y2TNW8"/>
<evidence type="ECO:0000313" key="2">
    <source>
        <dbReference type="EMBL" id="GBO02238.1"/>
    </source>
</evidence>
<dbReference type="Pfam" id="PF03959">
    <property type="entry name" value="FSH1"/>
    <property type="match status" value="1"/>
</dbReference>
<evidence type="ECO:0000259" key="1">
    <source>
        <dbReference type="Pfam" id="PF03959"/>
    </source>
</evidence>
<dbReference type="PANTHER" id="PTHR10492:SF57">
    <property type="entry name" value="ATP-DEPENDENT DNA HELICASE"/>
    <property type="match status" value="1"/>
</dbReference>
<accession>A0A4Y2TNW8</accession>
<dbReference type="OrthoDB" id="7789720at2759"/>
<sequence>MIRGPCGVLNPDSPCMADGVCTKGYPKQFREATAENADGYPIYRRRDNANHVTINGNVVDNRWIVPYNPYLTKKYNALINVEICSSFKSIKYIFKYVYKGHDCAKVVFENNGQGSITWDEIKTFLYSKTGRSWWFCDSTKDFSSRTACTEVEGFKESINTIAEAFKSQGPFDGILGFSQGGALAALICALKEHQVAKRLSLVPQRQPPYSFVRMCLLIKPKQRRCNETQGAEGCDLWIRVGMWERIALQLPSAYTPVRTLEMGSYYTPYQPFTNKIVQKGQSSDIETESRRQFRNVTSLCYSTKDVPKIVKL</sequence>
<reference evidence="2 3" key="1">
    <citation type="journal article" date="2019" name="Sci. Rep.">
        <title>Orb-weaving spider Araneus ventricosus genome elucidates the spidroin gene catalogue.</title>
        <authorList>
            <person name="Kono N."/>
            <person name="Nakamura H."/>
            <person name="Ohtoshi R."/>
            <person name="Moran D.A.P."/>
            <person name="Shinohara A."/>
            <person name="Yoshida Y."/>
            <person name="Fujiwara M."/>
            <person name="Mori M."/>
            <person name="Tomita M."/>
            <person name="Arakawa K."/>
        </authorList>
    </citation>
    <scope>NUCLEOTIDE SEQUENCE [LARGE SCALE GENOMIC DNA]</scope>
</reference>
<evidence type="ECO:0000313" key="3">
    <source>
        <dbReference type="Proteomes" id="UP000499080"/>
    </source>
</evidence>
<dbReference type="Gene3D" id="3.40.50.1820">
    <property type="entry name" value="alpha/beta hydrolase"/>
    <property type="match status" value="1"/>
</dbReference>
<dbReference type="EMBL" id="BGPR01030023">
    <property type="protein sequence ID" value="GBO02238.1"/>
    <property type="molecule type" value="Genomic_DNA"/>
</dbReference>
<keyword evidence="3" id="KW-1185">Reference proteome</keyword>
<dbReference type="PANTHER" id="PTHR10492">
    <property type="match status" value="1"/>
</dbReference>